<feature type="active site" description="Nucleophile" evidence="4">
    <location>
        <position position="70"/>
    </location>
</feature>
<evidence type="ECO:0000256" key="3">
    <source>
        <dbReference type="ARBA" id="ARBA00023098"/>
    </source>
</evidence>
<dbReference type="GO" id="GO:0016042">
    <property type="term" value="P:lipid catabolic process"/>
    <property type="evidence" value="ECO:0007669"/>
    <property type="project" value="UniProtKB-UniRule"/>
</dbReference>
<evidence type="ECO:0000313" key="8">
    <source>
        <dbReference type="Proteomes" id="UP000017831"/>
    </source>
</evidence>
<dbReference type="AlphaFoldDB" id="U6RKT0"/>
<feature type="domain" description="PNPLA" evidence="6">
    <location>
        <begin position="37"/>
        <end position="228"/>
    </location>
</feature>
<evidence type="ECO:0000256" key="4">
    <source>
        <dbReference type="PROSITE-ProRule" id="PRU01161"/>
    </source>
</evidence>
<evidence type="ECO:0000256" key="1">
    <source>
        <dbReference type="ARBA" id="ARBA00022801"/>
    </source>
</evidence>
<feature type="chain" id="PRO_5004679504" description="PNPLA domain-containing protein" evidence="5">
    <location>
        <begin position="26"/>
        <end position="744"/>
    </location>
</feature>
<dbReference type="OrthoDB" id="9770965at2"/>
<dbReference type="STRING" id="1121098.HMPREF1534_01280"/>
<dbReference type="InterPro" id="IPR016035">
    <property type="entry name" value="Acyl_Trfase/lysoPLipase"/>
</dbReference>
<feature type="short sequence motif" description="GXSXG" evidence="4">
    <location>
        <begin position="68"/>
        <end position="72"/>
    </location>
</feature>
<dbReference type="Pfam" id="PF01734">
    <property type="entry name" value="Patatin"/>
    <property type="match status" value="1"/>
</dbReference>
<dbReference type="eggNOG" id="COG1752">
    <property type="taxonomic scope" value="Bacteria"/>
</dbReference>
<keyword evidence="1 4" id="KW-0378">Hydrolase</keyword>
<dbReference type="eggNOG" id="COG0729">
    <property type="taxonomic scope" value="Bacteria"/>
</dbReference>
<keyword evidence="8" id="KW-1185">Reference proteome</keyword>
<evidence type="ECO:0000256" key="5">
    <source>
        <dbReference type="SAM" id="SignalP"/>
    </source>
</evidence>
<dbReference type="PATRIC" id="fig|1121098.3.peg.1301"/>
<evidence type="ECO:0000259" key="6">
    <source>
        <dbReference type="PROSITE" id="PS51635"/>
    </source>
</evidence>
<dbReference type="Gene3D" id="2.40.160.50">
    <property type="entry name" value="membrane protein fhac: a member of the omp85/tpsb transporter family"/>
    <property type="match status" value="1"/>
</dbReference>
<feature type="short sequence motif" description="DGA/G" evidence="4">
    <location>
        <begin position="215"/>
        <end position="217"/>
    </location>
</feature>
<protein>
    <recommendedName>
        <fullName evidence="6">PNPLA domain-containing protein</fullName>
    </recommendedName>
</protein>
<dbReference type="Proteomes" id="UP000017831">
    <property type="component" value="Unassembled WGS sequence"/>
</dbReference>
<dbReference type="SUPFAM" id="SSF52151">
    <property type="entry name" value="FabD/lysophospholipase-like"/>
    <property type="match status" value="1"/>
</dbReference>
<proteinExistence type="predicted"/>
<evidence type="ECO:0000313" key="7">
    <source>
        <dbReference type="EMBL" id="EOA56361.1"/>
    </source>
</evidence>
<sequence>MKRFSRSSLTTMAVCLLFIPALLKAQPRPAHRKKVGVVLSGGGAKGMAHIGVLKVIEKAGIPIDYVVGTSMGSIIGGLYSIGYSPEQLDSMVRRQDWTFLLSDKIPRSEQNLSERDASQKYVFSIPFGKGVKAEVFGGLIRGQNLANLFSELTIGYHDSINFNKLPIPFACVSENIVNGNEVNFHEGVLATAMRASMAIPGVFTPVRLDSMVLVDGGVVNNYPVNVARAMGADLIIGVDVQSELKPAGELNSAGAILGQLVNLMGQDLYKKNLKETTTYIKVNVEGYSAASFTPSAIDTLIMRGEEAAMAQDSALMALKSQLGLDSTYMPQPIPSYPYSPERKVYVKEITFDGLDEKDKKWLLKRCDLKENSEISIRRIEEATAILSANLGYSGATYNLPEAPGGGYNLNYTLSKKYENKLNVGIRFDSEEIASLLINVTSNFKGKLPSTLSLTGRLGKRYTAGINYAWEPAPLKRVGLSYLFQYNDVNFYHYGDRTHNSTFRYHQAEFAFSDVWYKNVRFGIGLRYEYYDYDKFLYQEGSTTQQYSTDNEHFFSYFAQMEYETFDKAYFPSRGISARASYSLYTDNFTQYNDHAPFSAIKGYCEGVMRLTNRFSILPSVYGRFLIGKEIPYSKLNAMGGDVPSRFLQQQLPFVGINNVELMDNSLLIGTIKFRQRMGSVHYVTLTGNYALSSHKVSGLLKEKTMFGCGVGYGLDSIFGPLEASINYANHADKVSMYVNLGFKF</sequence>
<dbReference type="InterPro" id="IPR002641">
    <property type="entry name" value="PNPLA_dom"/>
</dbReference>
<dbReference type="PANTHER" id="PTHR14226">
    <property type="entry name" value="NEUROPATHY TARGET ESTERASE/SWISS CHEESE D.MELANOGASTER"/>
    <property type="match status" value="1"/>
</dbReference>
<feature type="signal peptide" evidence="5">
    <location>
        <begin position="1"/>
        <end position="25"/>
    </location>
</feature>
<dbReference type="Pfam" id="PF19143">
    <property type="entry name" value="Omp85_2"/>
    <property type="match status" value="1"/>
</dbReference>
<name>U6RKT0_9BACT</name>
<feature type="active site" description="Proton acceptor" evidence="4">
    <location>
        <position position="215"/>
    </location>
</feature>
<evidence type="ECO:0000256" key="2">
    <source>
        <dbReference type="ARBA" id="ARBA00022963"/>
    </source>
</evidence>
<dbReference type="Gene3D" id="3.40.1090.10">
    <property type="entry name" value="Cytosolic phospholipase A2 catalytic domain"/>
    <property type="match status" value="2"/>
</dbReference>
<dbReference type="EMBL" id="AQHY01000013">
    <property type="protein sequence ID" value="EOA56361.1"/>
    <property type="molecule type" value="Genomic_DNA"/>
</dbReference>
<gene>
    <name evidence="7" type="ORF">HMPREF1534_01280</name>
</gene>
<dbReference type="PANTHER" id="PTHR14226:SF76">
    <property type="entry name" value="NTE FAMILY PROTEIN RSSA"/>
    <property type="match status" value="1"/>
</dbReference>
<dbReference type="GO" id="GO:0016787">
    <property type="term" value="F:hydrolase activity"/>
    <property type="evidence" value="ECO:0007669"/>
    <property type="project" value="UniProtKB-UniRule"/>
</dbReference>
<keyword evidence="3 4" id="KW-0443">Lipid metabolism</keyword>
<dbReference type="InterPro" id="IPR050301">
    <property type="entry name" value="NTE"/>
</dbReference>
<feature type="short sequence motif" description="GXGXXG" evidence="4">
    <location>
        <begin position="41"/>
        <end position="46"/>
    </location>
</feature>
<accession>U6RKT0</accession>
<dbReference type="HOGENOM" id="CLU_014750_2_0_10"/>
<dbReference type="InterPro" id="IPR043864">
    <property type="entry name" value="Omp85-like_dom"/>
</dbReference>
<organism evidence="7 8">
    <name type="scientific">Phocaeicola massiliensis B84634 = Timone 84634 = DSM 17679 = JCM 13223</name>
    <dbReference type="NCBI Taxonomy" id="1121098"/>
    <lineage>
        <taxon>Bacteria</taxon>
        <taxon>Pseudomonadati</taxon>
        <taxon>Bacteroidota</taxon>
        <taxon>Bacteroidia</taxon>
        <taxon>Bacteroidales</taxon>
        <taxon>Bacteroidaceae</taxon>
        <taxon>Phocaeicola</taxon>
    </lineage>
</organism>
<dbReference type="CDD" id="cd07205">
    <property type="entry name" value="Pat_PNPLA6_PNPLA7_NTE1_like"/>
    <property type="match status" value="1"/>
</dbReference>
<keyword evidence="2 4" id="KW-0442">Lipid degradation</keyword>
<dbReference type="PROSITE" id="PS51635">
    <property type="entry name" value="PNPLA"/>
    <property type="match status" value="1"/>
</dbReference>
<comment type="caution">
    <text evidence="7">The sequence shown here is derived from an EMBL/GenBank/DDBJ whole genome shotgun (WGS) entry which is preliminary data.</text>
</comment>
<keyword evidence="5" id="KW-0732">Signal</keyword>
<reference evidence="7 8" key="1">
    <citation type="submission" date="2013-04" db="EMBL/GenBank/DDBJ databases">
        <title>The Genome Sequence of Bacteroides massiliensis DSM 17679.</title>
        <authorList>
            <consortium name="The Broad Institute Genomics Platform"/>
            <person name="Earl A."/>
            <person name="Ward D."/>
            <person name="Feldgarden M."/>
            <person name="Gevers D."/>
            <person name="Martens E."/>
            <person name="Fenner L."/>
            <person name="Roux V."/>
            <person name="Mallet M.N."/>
            <person name="Raoult D."/>
            <person name="Walker B."/>
            <person name="Young S."/>
            <person name="Zeng Q."/>
            <person name="Gargeya S."/>
            <person name="Fitzgerald M."/>
            <person name="Haas B."/>
            <person name="Abouelleil A."/>
            <person name="Allen A.W."/>
            <person name="Alvarado L."/>
            <person name="Arachchi H.M."/>
            <person name="Berlin A.M."/>
            <person name="Chapman S.B."/>
            <person name="Gainer-Dewar J."/>
            <person name="Goldberg J."/>
            <person name="Griggs A."/>
            <person name="Gujja S."/>
            <person name="Hansen M."/>
            <person name="Howarth C."/>
            <person name="Imamovic A."/>
            <person name="Ireland A."/>
            <person name="Larimer J."/>
            <person name="McCowan C."/>
            <person name="Murphy C."/>
            <person name="Pearson M."/>
            <person name="Poon T.W."/>
            <person name="Priest M."/>
            <person name="Roberts A."/>
            <person name="Saif S."/>
            <person name="Shea T."/>
            <person name="Sisk P."/>
            <person name="Sykes S."/>
            <person name="Wortman J."/>
            <person name="Nusbaum C."/>
            <person name="Birren B."/>
        </authorList>
    </citation>
    <scope>NUCLEOTIDE SEQUENCE [LARGE SCALE GENOMIC DNA]</scope>
    <source>
        <strain evidence="8">B84634 / Timone 84634 / DSM 17679 / JCM 13223</strain>
    </source>
</reference>